<proteinExistence type="predicted"/>
<gene>
    <name evidence="2" type="ORF">SO694_00235011</name>
</gene>
<feature type="chain" id="PRO_5046659203" evidence="1">
    <location>
        <begin position="24"/>
        <end position="586"/>
    </location>
</feature>
<evidence type="ECO:0000313" key="2">
    <source>
        <dbReference type="EMBL" id="KAK7237765.1"/>
    </source>
</evidence>
<protein>
    <submittedName>
        <fullName evidence="2">Uncharacterized protein</fullName>
    </submittedName>
</protein>
<sequence>MMNAQRRILRRVACLWALGCASATDSLRLSCDVVKTARETKLLSILPPAPLDGLAMGNVTLGPLMRKTGSTTMTRFGNPGGRRAGQVKGVRAWAERSSTRIFASVSGYRQVQVFYELGWIGKDWFKGACALSWMVDDCEINYGLRGGAARKWRPKSGTHEMRLKLRRLSRFVSDVERCGFFDDHLWPMTHYFASLAAAKVDPAAVGLMYTDKLESELPRAVWGETGARRRSVSHSMVTGGSSWSKVLVSTAHNRSDANHDLALEVTQRICALVAADYACFPFEPPPACAAALAAARAPCAARALARDEPKPYPAPLPEEPLAAVVAARAMAPTGEAPACGPGPAADPLGRLLAAYAELESRSQWLLGWRDQHFEALGLAYTERHCFDWHQIADQVANDVTNLWDLPLDHKLKRVANFLADVARAGYFDDLLVPRSAGGGAGAADVDACHGDMAAWCGSKRVPVDGSPKDGTRAGGAKCAREFFNRKWSDGTGKPPGPGDAGPCTLHAVHEYIYAHGDRKRKEPWTLAPAALLEAALDPATPVARAIVDAACALYETDFACFANANAHARSPGCAALVRARLAAVRR</sequence>
<evidence type="ECO:0000313" key="3">
    <source>
        <dbReference type="Proteomes" id="UP001363151"/>
    </source>
</evidence>
<keyword evidence="3" id="KW-1185">Reference proteome</keyword>
<dbReference type="Proteomes" id="UP001363151">
    <property type="component" value="Unassembled WGS sequence"/>
</dbReference>
<name>A0ABR1FT24_AURAN</name>
<accession>A0ABR1FT24</accession>
<feature type="signal peptide" evidence="1">
    <location>
        <begin position="1"/>
        <end position="23"/>
    </location>
</feature>
<reference evidence="2 3" key="1">
    <citation type="submission" date="2024-03" db="EMBL/GenBank/DDBJ databases">
        <title>Aureococcus anophagefferens CCMP1851 and Kratosvirus quantuckense: Draft genome of a second virus-susceptible host strain in the model system.</title>
        <authorList>
            <person name="Chase E."/>
            <person name="Truchon A.R."/>
            <person name="Schepens W."/>
            <person name="Wilhelm S.W."/>
        </authorList>
    </citation>
    <scope>NUCLEOTIDE SEQUENCE [LARGE SCALE GENOMIC DNA]</scope>
    <source>
        <strain evidence="2 3">CCMP1851</strain>
    </source>
</reference>
<keyword evidence="1" id="KW-0732">Signal</keyword>
<evidence type="ECO:0000256" key="1">
    <source>
        <dbReference type="SAM" id="SignalP"/>
    </source>
</evidence>
<comment type="caution">
    <text evidence="2">The sequence shown here is derived from an EMBL/GenBank/DDBJ whole genome shotgun (WGS) entry which is preliminary data.</text>
</comment>
<organism evidence="2 3">
    <name type="scientific">Aureococcus anophagefferens</name>
    <name type="common">Harmful bloom alga</name>
    <dbReference type="NCBI Taxonomy" id="44056"/>
    <lineage>
        <taxon>Eukaryota</taxon>
        <taxon>Sar</taxon>
        <taxon>Stramenopiles</taxon>
        <taxon>Ochrophyta</taxon>
        <taxon>Pelagophyceae</taxon>
        <taxon>Pelagomonadales</taxon>
        <taxon>Pelagomonadaceae</taxon>
        <taxon>Aureococcus</taxon>
    </lineage>
</organism>
<dbReference type="EMBL" id="JBBJCI010000237">
    <property type="protein sequence ID" value="KAK7237765.1"/>
    <property type="molecule type" value="Genomic_DNA"/>
</dbReference>